<name>A0A3B6FMZ8_WHEAT</name>
<sequence>MLRDVVTRGKRPRYRYSRFLNIATHEQIRMTIRGLDGRGGRLQIACTCVGLLVLVNKRTNGVFVLNPITGARADLPPLGSLLSSNTRDFVLPRAPGAGPLSAELTSDSAVVINFGGGGYQRMGIARPGDEHWTKVECEHRIGGSVLSFAGDVYCFTAGPSRTPLVLETSPDNPPRLVKSDKHPDDFINGFNDAISLMLA</sequence>
<accession>A0A3B6FMZ8</accession>
<dbReference type="Gramene" id="TraesCS3B02G179700.1">
    <property type="protein sequence ID" value="TraesCS3B02G179700.1.cds1"/>
    <property type="gene ID" value="TraesCS3B02G179700"/>
</dbReference>
<dbReference type="AlphaFoldDB" id="A0A3B6FMZ8"/>
<dbReference type="EnsemblPlants" id="TraesCS3B02G179700.1">
    <property type="protein sequence ID" value="TraesCS3B02G179700.1.cds1"/>
    <property type="gene ID" value="TraesCS3B02G179700"/>
</dbReference>
<dbReference type="OMA" id="ECEHRIG"/>
<proteinExistence type="predicted"/>
<feature type="domain" description="KIB1-4 beta-propeller" evidence="1">
    <location>
        <begin position="45"/>
        <end position="173"/>
    </location>
</feature>
<dbReference type="PANTHER" id="PTHR33165:SF92">
    <property type="entry name" value="GENOME ASSEMBLY, CHROMOSOME: II"/>
    <property type="match status" value="1"/>
</dbReference>
<dbReference type="PANTHER" id="PTHR33165">
    <property type="entry name" value="F-BOX DOMAIN CONTAINING PROTEIN-LIKE-RELATED"/>
    <property type="match status" value="1"/>
</dbReference>
<dbReference type="Pfam" id="PF03478">
    <property type="entry name" value="Beta-prop_KIB1-4"/>
    <property type="match status" value="1"/>
</dbReference>
<evidence type="ECO:0000313" key="3">
    <source>
        <dbReference type="Proteomes" id="UP000019116"/>
    </source>
</evidence>
<evidence type="ECO:0000259" key="1">
    <source>
        <dbReference type="Pfam" id="PF03478"/>
    </source>
</evidence>
<organism evidence="2">
    <name type="scientific">Triticum aestivum</name>
    <name type="common">Wheat</name>
    <dbReference type="NCBI Taxonomy" id="4565"/>
    <lineage>
        <taxon>Eukaryota</taxon>
        <taxon>Viridiplantae</taxon>
        <taxon>Streptophyta</taxon>
        <taxon>Embryophyta</taxon>
        <taxon>Tracheophyta</taxon>
        <taxon>Spermatophyta</taxon>
        <taxon>Magnoliopsida</taxon>
        <taxon>Liliopsida</taxon>
        <taxon>Poales</taxon>
        <taxon>Poaceae</taxon>
        <taxon>BOP clade</taxon>
        <taxon>Pooideae</taxon>
        <taxon>Triticodae</taxon>
        <taxon>Triticeae</taxon>
        <taxon>Triticinae</taxon>
        <taxon>Triticum</taxon>
    </lineage>
</organism>
<reference evidence="2" key="2">
    <citation type="submission" date="2018-10" db="UniProtKB">
        <authorList>
            <consortium name="EnsemblPlants"/>
        </authorList>
    </citation>
    <scope>IDENTIFICATION</scope>
</reference>
<dbReference type="Proteomes" id="UP000019116">
    <property type="component" value="Chromosome 3B"/>
</dbReference>
<dbReference type="Gramene" id="TraesCLE_scaffold_071475_01G000100.1">
    <property type="protein sequence ID" value="TraesCLE_scaffold_071475_01G000100.1"/>
    <property type="gene ID" value="TraesCLE_scaffold_071475_01G000100"/>
</dbReference>
<dbReference type="Gramene" id="TraesCS3B03G0429900.1">
    <property type="protein sequence ID" value="TraesCS3B03G0429900.1.CDS1"/>
    <property type="gene ID" value="TraesCS3B03G0429900"/>
</dbReference>
<dbReference type="OrthoDB" id="585353at2759"/>
<keyword evidence="3" id="KW-1185">Reference proteome</keyword>
<dbReference type="InterPro" id="IPR005174">
    <property type="entry name" value="KIB1-4_b-propeller"/>
</dbReference>
<reference evidence="2" key="1">
    <citation type="submission" date="2018-08" db="EMBL/GenBank/DDBJ databases">
        <authorList>
            <person name="Rossello M."/>
        </authorList>
    </citation>
    <scope>NUCLEOTIDE SEQUENCE [LARGE SCALE GENOMIC DNA]</scope>
    <source>
        <strain evidence="2">cv. Chinese Spring</strain>
    </source>
</reference>
<dbReference type="Gramene" id="TraesWEE_scaffold_047825_01G000100.1">
    <property type="protein sequence ID" value="TraesWEE_scaffold_047825_01G000100.1"/>
    <property type="gene ID" value="TraesWEE_scaffold_047825_01G000100"/>
</dbReference>
<evidence type="ECO:0000313" key="2">
    <source>
        <dbReference type="EnsemblPlants" id="TraesCS3B02G179700.1.cds1"/>
    </source>
</evidence>
<dbReference type="Gramene" id="TraesCAD_scaffold_050648_01G000100.1">
    <property type="protein sequence ID" value="TraesCAD_scaffold_050648_01G000100.1"/>
    <property type="gene ID" value="TraesCAD_scaffold_050648_01G000100"/>
</dbReference>
<protein>
    <recommendedName>
        <fullName evidence="1">KIB1-4 beta-propeller domain-containing protein</fullName>
    </recommendedName>
</protein>